<proteinExistence type="inferred from homology"/>
<keyword evidence="7" id="KW-0472">Membrane</keyword>
<evidence type="ECO:0000256" key="8">
    <source>
        <dbReference type="ARBA" id="ARBA00023212"/>
    </source>
</evidence>
<evidence type="ECO:0000256" key="6">
    <source>
        <dbReference type="ARBA" id="ARBA00022707"/>
    </source>
</evidence>
<evidence type="ECO:0000256" key="12">
    <source>
        <dbReference type="SAM" id="MobiDB-lite"/>
    </source>
</evidence>
<keyword evidence="14" id="KW-1185">Reference proteome</keyword>
<evidence type="ECO:0000256" key="11">
    <source>
        <dbReference type="ARBA" id="ARBA00041349"/>
    </source>
</evidence>
<feature type="compositionally biased region" description="Basic and acidic residues" evidence="12">
    <location>
        <begin position="9"/>
        <end position="30"/>
    </location>
</feature>
<evidence type="ECO:0000256" key="2">
    <source>
        <dbReference type="ARBA" id="ARBA00004245"/>
    </source>
</evidence>
<comment type="subcellular location">
    <subcellularLocation>
        <location evidence="1">Cell membrane</location>
        <topology evidence="1">Lipid-anchor</topology>
    </subcellularLocation>
    <subcellularLocation>
        <location evidence="2">Cytoplasm</location>
        <location evidence="2">Cytoskeleton</location>
    </subcellularLocation>
</comment>
<reference evidence="13" key="1">
    <citation type="submission" date="2023-04" db="EMBL/GenBank/DDBJ databases">
        <authorList>
            <consortium name="ELIXIR-Norway"/>
        </authorList>
    </citation>
    <scope>NUCLEOTIDE SEQUENCE [LARGE SCALE GENOMIC DNA]</scope>
</reference>
<feature type="region of interest" description="Disordered" evidence="12">
    <location>
        <begin position="120"/>
        <end position="199"/>
    </location>
</feature>
<dbReference type="EMBL" id="OX459950">
    <property type="protein sequence ID" value="CAI9156523.1"/>
    <property type="molecule type" value="Genomic_DNA"/>
</dbReference>
<feature type="region of interest" description="Disordered" evidence="12">
    <location>
        <begin position="1"/>
        <end position="97"/>
    </location>
</feature>
<keyword evidence="5" id="KW-0963">Cytoplasm</keyword>
<keyword evidence="8" id="KW-0206">Cytoskeleton</keyword>
<dbReference type="PANTHER" id="PTHR14353">
    <property type="entry name" value="MYRISTOYLATED ALANINE-RICH C-KINASE SUBSTRATE MARCKS"/>
    <property type="match status" value="1"/>
</dbReference>
<dbReference type="InterPro" id="IPR002101">
    <property type="entry name" value="MARCKS"/>
</dbReference>
<keyword evidence="4" id="KW-1003">Cell membrane</keyword>
<keyword evidence="6" id="KW-0519">Myristate</keyword>
<dbReference type="PANTHER" id="PTHR14353:SF8">
    <property type="entry name" value="MARCKS-RELATED PROTEIN"/>
    <property type="match status" value="1"/>
</dbReference>
<gene>
    <name evidence="13" type="ORF">MRATA1EN1_LOCUS5485</name>
</gene>
<dbReference type="PRINTS" id="PR00963">
    <property type="entry name" value="MARCKS"/>
</dbReference>
<sequence>MGRQSSKVPRSDLTAKEAADASPSKADRQGNGHVKSNGDYPCKDEGDPTPKKGTEEAAGATGDAIEPAPPRQGAEAKGARGTPMETAKKRKDFSFKKPFKLSGLSSREIGRRVEVICLPPHPQRQSRNRGRWFPAARKALPRKGRLLPLLRARSTRPKGQRPVLPPREEAQKRPGPRSQSHPLSRGQRVAPHQQASRMS</sequence>
<evidence type="ECO:0000313" key="13">
    <source>
        <dbReference type="EMBL" id="CAI9156523.1"/>
    </source>
</evidence>
<evidence type="ECO:0000256" key="7">
    <source>
        <dbReference type="ARBA" id="ARBA00023136"/>
    </source>
</evidence>
<protein>
    <recommendedName>
        <fullName evidence="10">MARCKS-related protein</fullName>
    </recommendedName>
    <alternativeName>
        <fullName evidence="11">MARCKS-like protein 1</fullName>
    </alternativeName>
</protein>
<comment type="similarity">
    <text evidence="3">Belongs to the MARCKS family.</text>
</comment>
<evidence type="ECO:0000313" key="14">
    <source>
        <dbReference type="Proteomes" id="UP001176941"/>
    </source>
</evidence>
<evidence type="ECO:0000256" key="4">
    <source>
        <dbReference type="ARBA" id="ARBA00022475"/>
    </source>
</evidence>
<accession>A0ABN8Y4W0</accession>
<feature type="non-terminal residue" evidence="13">
    <location>
        <position position="1"/>
    </location>
</feature>
<feature type="non-terminal residue" evidence="13">
    <location>
        <position position="199"/>
    </location>
</feature>
<keyword evidence="9" id="KW-0449">Lipoprotein</keyword>
<dbReference type="Proteomes" id="UP001176941">
    <property type="component" value="Chromosome 14"/>
</dbReference>
<feature type="compositionally biased region" description="Basic and acidic residues" evidence="12">
    <location>
        <begin position="41"/>
        <end position="55"/>
    </location>
</feature>
<evidence type="ECO:0000256" key="9">
    <source>
        <dbReference type="ARBA" id="ARBA00023288"/>
    </source>
</evidence>
<name>A0ABN8Y4W0_RANTA</name>
<evidence type="ECO:0000256" key="10">
    <source>
        <dbReference type="ARBA" id="ARBA00039678"/>
    </source>
</evidence>
<evidence type="ECO:0000256" key="1">
    <source>
        <dbReference type="ARBA" id="ARBA00004193"/>
    </source>
</evidence>
<organism evidence="13 14">
    <name type="scientific">Rangifer tarandus platyrhynchus</name>
    <name type="common">Svalbard reindeer</name>
    <dbReference type="NCBI Taxonomy" id="3082113"/>
    <lineage>
        <taxon>Eukaryota</taxon>
        <taxon>Metazoa</taxon>
        <taxon>Chordata</taxon>
        <taxon>Craniata</taxon>
        <taxon>Vertebrata</taxon>
        <taxon>Euteleostomi</taxon>
        <taxon>Mammalia</taxon>
        <taxon>Eutheria</taxon>
        <taxon>Laurasiatheria</taxon>
        <taxon>Artiodactyla</taxon>
        <taxon>Ruminantia</taxon>
        <taxon>Pecora</taxon>
        <taxon>Cervidae</taxon>
        <taxon>Odocoileinae</taxon>
        <taxon>Rangifer</taxon>
    </lineage>
</organism>
<evidence type="ECO:0000256" key="5">
    <source>
        <dbReference type="ARBA" id="ARBA00022490"/>
    </source>
</evidence>
<evidence type="ECO:0000256" key="3">
    <source>
        <dbReference type="ARBA" id="ARBA00006456"/>
    </source>
</evidence>